<name>A0A412IMR0_9BACE</name>
<sequence length="992" mass="107995">MILMKIKTHINMKRMRVNVGMWLIAFLCLATQSLAQTQNITVDVAGTLESKLGENKATTEELIVSGSLNGADIKCIRQMLKLRVLNMEKANIVSGGGAYYITYETSENSIGYQMFYNMNRLASVVLPETVTYIGYQAFTNCVNLEKVKLPEKLTDLNAGSIFNNCIKLVSIEIPEGATIIGSNTFEGCKSLESITIPASVVDISGGTFFGCSSLKKIDLSGIKRIQAQTFYGCTSLTEITFSSELVSIENDAFNGCTSLTNIVLPDGISQLSGSTFSGCTKLTTIKLPKDLVVIESNAFSFCSSLTNLQIPQNVGVINGYAFYNCSSLASVELPAGLGILGEYAFEGCSKLESIVIPENVVEIQNSTFSRCTSLTSVSLPLELQTIGNSAFSNCSKLSSITLPERINKIGDGAFTGCSSLKKIELPNTLLSIRGFNESGLESITIPPSITTIEGGTFNGCKSLASVTLSEGLTTIGDYAFGGCTALKNINIPSTVDSLGQAAFVQSGLVEITVPEKITKLYGSTFRECKNLKTVHLPNTLKQLYGTDDNMTTDQYGSFQDCSSLESINFPKGLLYIGKGSFSGCSKLTSIQLPEGVTTVNDYAFRNCSAVTFIQVPMSVTTIGDQAFGCKTNNNYQSLEYIVWNTSLPIQKKYFRNEWSDYSRINYLYLTASGQIAQDFDIADYIIRDGMIDVLYCNSETYISGGQGTGGALPTDAPLPFKTKKITFNDYYGMRSGNGSIGGWQTIVLPFTPKNIEHETKGVIAPFGSDIANAKHFWLYEVTATGFTKATQIEAGKPYIISMPYNDAYPEASNLNGRVTFTAEDAAGIEIYNAESKLQRSESTEFSFVPTYKSLAQHDSIYSLNISYNEWEGNYGEYPAGSAFVKNLRAIQPFQAYLITKATAAKAPMLYSIGGGDGNITGIEDPILTPDEATKAYCKDGVLYIQSNKERKIYIYDVTGRTVRILEAQEGENQINDLENGIYFLEGHKVVVQ</sequence>
<feature type="signal peptide" evidence="1">
    <location>
        <begin position="1"/>
        <end position="35"/>
    </location>
</feature>
<dbReference type="PANTHER" id="PTHR45661">
    <property type="entry name" value="SURFACE ANTIGEN"/>
    <property type="match status" value="1"/>
</dbReference>
<proteinExistence type="predicted"/>
<dbReference type="InterPro" id="IPR032675">
    <property type="entry name" value="LRR_dom_sf"/>
</dbReference>
<keyword evidence="1" id="KW-0732">Signal</keyword>
<gene>
    <name evidence="2" type="ORF">DWX97_04795</name>
</gene>
<dbReference type="InterPro" id="IPR053139">
    <property type="entry name" value="Surface_bspA-like"/>
</dbReference>
<dbReference type="Gene3D" id="3.80.10.10">
    <property type="entry name" value="Ribonuclease Inhibitor"/>
    <property type="match status" value="5"/>
</dbReference>
<dbReference type="AlphaFoldDB" id="A0A412IMR0"/>
<dbReference type="Gene3D" id="3.40.50.12480">
    <property type="match status" value="1"/>
</dbReference>
<dbReference type="PANTHER" id="PTHR45661:SF3">
    <property type="entry name" value="IG-LIKE DOMAIN-CONTAINING PROTEIN"/>
    <property type="match status" value="1"/>
</dbReference>
<evidence type="ECO:0000256" key="1">
    <source>
        <dbReference type="SAM" id="SignalP"/>
    </source>
</evidence>
<protein>
    <submittedName>
        <fullName evidence="2">Leucine-rich repeat domain-containing protein</fullName>
    </submittedName>
</protein>
<comment type="caution">
    <text evidence="2">The sequence shown here is derived from an EMBL/GenBank/DDBJ whole genome shotgun (WGS) entry which is preliminary data.</text>
</comment>
<reference evidence="2 3" key="1">
    <citation type="submission" date="2018-08" db="EMBL/GenBank/DDBJ databases">
        <title>A genome reference for cultivated species of the human gut microbiota.</title>
        <authorList>
            <person name="Zou Y."/>
            <person name="Xue W."/>
            <person name="Luo G."/>
        </authorList>
    </citation>
    <scope>NUCLEOTIDE SEQUENCE [LARGE SCALE GENOMIC DNA]</scope>
    <source>
        <strain evidence="2 3">AF22-3AC</strain>
    </source>
</reference>
<accession>A0A412IMR0</accession>
<dbReference type="SUPFAM" id="SSF52058">
    <property type="entry name" value="L domain-like"/>
    <property type="match status" value="3"/>
</dbReference>
<feature type="chain" id="PRO_5019364728" evidence="1">
    <location>
        <begin position="36"/>
        <end position="992"/>
    </location>
</feature>
<dbReference type="EMBL" id="QRVJ01000002">
    <property type="protein sequence ID" value="RGS39239.1"/>
    <property type="molecule type" value="Genomic_DNA"/>
</dbReference>
<evidence type="ECO:0000313" key="2">
    <source>
        <dbReference type="EMBL" id="RGS39239.1"/>
    </source>
</evidence>
<dbReference type="Pfam" id="PF13306">
    <property type="entry name" value="LRR_5"/>
    <property type="match status" value="3"/>
</dbReference>
<evidence type="ECO:0000313" key="3">
    <source>
        <dbReference type="Proteomes" id="UP000283341"/>
    </source>
</evidence>
<dbReference type="Proteomes" id="UP000283341">
    <property type="component" value="Unassembled WGS sequence"/>
</dbReference>
<organism evidence="2 3">
    <name type="scientific">Bacteroides cellulosilyticus</name>
    <dbReference type="NCBI Taxonomy" id="246787"/>
    <lineage>
        <taxon>Bacteria</taxon>
        <taxon>Pseudomonadati</taxon>
        <taxon>Bacteroidota</taxon>
        <taxon>Bacteroidia</taxon>
        <taxon>Bacteroidales</taxon>
        <taxon>Bacteroidaceae</taxon>
        <taxon>Bacteroides</taxon>
    </lineage>
</organism>
<dbReference type="InterPro" id="IPR026906">
    <property type="entry name" value="LRR_5"/>
</dbReference>